<proteinExistence type="predicted"/>
<evidence type="ECO:0000313" key="2">
    <source>
        <dbReference type="EMBL" id="ACD27863.1"/>
    </source>
</evidence>
<reference evidence="2" key="1">
    <citation type="submission" date="2008-05" db="EMBL/GenBank/DDBJ databases">
        <title>Complete sequence of chromosome1 of Ralstonia pickettii 12J.</title>
        <authorList>
            <consortium name="US DOE Joint Genome Institute"/>
            <person name="Lucas S."/>
            <person name="Copeland A."/>
            <person name="Lapidus A."/>
            <person name="Glavina del Rio T."/>
            <person name="Dalin E."/>
            <person name="Tice H."/>
            <person name="Bruce D."/>
            <person name="Goodwin L."/>
            <person name="Pitluck S."/>
            <person name="Meincke L."/>
            <person name="Brettin T."/>
            <person name="Detter J.C."/>
            <person name="Han C."/>
            <person name="Kuske C.R."/>
            <person name="Schmutz J."/>
            <person name="Larimer F."/>
            <person name="Land M."/>
            <person name="Hauser L."/>
            <person name="Kyrpides N."/>
            <person name="Mikhailova N."/>
            <person name="Marsh T."/>
            <person name="Richardson P."/>
        </authorList>
    </citation>
    <scope>NUCLEOTIDE SEQUENCE</scope>
    <source>
        <strain evidence="2">12J</strain>
    </source>
</reference>
<sequence>MKRNAVTRSISKSADSPAGDSLTEYQKGVASGRAFLHAVSARAAPLKYSPTSTADSPEQPEHPC</sequence>
<dbReference type="KEGG" id="rpi:Rpic_2738"/>
<gene>
    <name evidence="2" type="ordered locus">Rpic_2738</name>
</gene>
<accession>B2UAR6</accession>
<dbReference type="EMBL" id="CP001068">
    <property type="protein sequence ID" value="ACD27863.1"/>
    <property type="molecule type" value="Genomic_DNA"/>
</dbReference>
<evidence type="ECO:0000256" key="1">
    <source>
        <dbReference type="SAM" id="MobiDB-lite"/>
    </source>
</evidence>
<dbReference type="HOGENOM" id="CLU_2864653_0_0_4"/>
<name>B2UAR6_RALPJ</name>
<dbReference type="AlphaFoldDB" id="B2UAR6"/>
<feature type="compositionally biased region" description="Polar residues" evidence="1">
    <location>
        <begin position="1"/>
        <end position="14"/>
    </location>
</feature>
<protein>
    <submittedName>
        <fullName evidence="2">Uncharacterized protein</fullName>
    </submittedName>
</protein>
<feature type="region of interest" description="Disordered" evidence="1">
    <location>
        <begin position="1"/>
        <end position="23"/>
    </location>
</feature>
<organism evidence="2">
    <name type="scientific">Ralstonia pickettii (strain 12J)</name>
    <dbReference type="NCBI Taxonomy" id="402626"/>
    <lineage>
        <taxon>Bacteria</taxon>
        <taxon>Pseudomonadati</taxon>
        <taxon>Pseudomonadota</taxon>
        <taxon>Betaproteobacteria</taxon>
        <taxon>Burkholderiales</taxon>
        <taxon>Burkholderiaceae</taxon>
        <taxon>Ralstonia</taxon>
    </lineage>
</organism>